<organism evidence="4 5">
    <name type="scientific">Syncephalis pseudoplumigaleata</name>
    <dbReference type="NCBI Taxonomy" id="1712513"/>
    <lineage>
        <taxon>Eukaryota</taxon>
        <taxon>Fungi</taxon>
        <taxon>Fungi incertae sedis</taxon>
        <taxon>Zoopagomycota</taxon>
        <taxon>Zoopagomycotina</taxon>
        <taxon>Zoopagomycetes</taxon>
        <taxon>Zoopagales</taxon>
        <taxon>Piptocephalidaceae</taxon>
        <taxon>Syncephalis</taxon>
    </lineage>
</organism>
<dbReference type="PANTHER" id="PTHR12689:SF4">
    <property type="entry name" value="PROTEIN AAR2 HOMOLOG"/>
    <property type="match status" value="1"/>
</dbReference>
<dbReference type="InterPro" id="IPR033648">
    <property type="entry name" value="AAR2_C"/>
</dbReference>
<dbReference type="AlphaFoldDB" id="A0A4P9Z7G4"/>
<evidence type="ECO:0000313" key="5">
    <source>
        <dbReference type="Proteomes" id="UP000278143"/>
    </source>
</evidence>
<accession>A0A4P9Z7G4</accession>
<evidence type="ECO:0000259" key="3">
    <source>
        <dbReference type="Pfam" id="PF20981"/>
    </source>
</evidence>
<dbReference type="CDD" id="cd13777">
    <property type="entry name" value="Aar2_N"/>
    <property type="match status" value="1"/>
</dbReference>
<protein>
    <submittedName>
        <fullName evidence="4">A1 cistron-splicing factor</fullName>
    </submittedName>
</protein>
<comment type="similarity">
    <text evidence="1">Belongs to the AAR2 family.</text>
</comment>
<evidence type="ECO:0000313" key="4">
    <source>
        <dbReference type="EMBL" id="RKP27841.1"/>
    </source>
</evidence>
<dbReference type="Proteomes" id="UP000278143">
    <property type="component" value="Unassembled WGS sequence"/>
</dbReference>
<dbReference type="InterPro" id="IPR007946">
    <property type="entry name" value="AAR2"/>
</dbReference>
<dbReference type="InterPro" id="IPR038514">
    <property type="entry name" value="AAR2_C_sf"/>
</dbReference>
<gene>
    <name evidence="4" type="ORF">SYNPS1DRAFT_26527</name>
</gene>
<sequence length="336" mass="38800">MIPPGVHLVYYSMTDRHGQGGMRNGFLHVFEERERMVRRWNPETEDFEPLSTAGTATAATVDVILIGRREEAEEQEEDLLRAYDPNLAAYPMRDKSYTVWQHLSDYITPSIARRVLPSGRHILDITQPDENNHDDVHAANESTGHGFTSLDVRRSYREGATGAERTKSMLDKSWLLESMLERHYHGDYKELLGEMQLAFILLLLGQNYSGLEQWKRIMYLVCGSEDALDRWGNTLFVDYLHALQYQLDECPHDFFYDLLSADNFIFVLLKMLFRNVAQQRATPQDDYPSTVAELVKQLAQFQSFLQKRFGWSPSLEELRAEAEIEEGEDAPVVVEL</sequence>
<dbReference type="Pfam" id="PF05282">
    <property type="entry name" value="AAR2"/>
    <property type="match status" value="1"/>
</dbReference>
<evidence type="ECO:0000256" key="1">
    <source>
        <dbReference type="ARBA" id="ARBA00006281"/>
    </source>
</evidence>
<proteinExistence type="inferred from homology"/>
<dbReference type="EMBL" id="KZ989145">
    <property type="protein sequence ID" value="RKP27841.1"/>
    <property type="molecule type" value="Genomic_DNA"/>
</dbReference>
<dbReference type="PANTHER" id="PTHR12689">
    <property type="entry name" value="A1 CISTRON SPLICING FACTOR AAR2-RELATED"/>
    <property type="match status" value="1"/>
</dbReference>
<dbReference type="OrthoDB" id="201752at2759"/>
<keyword evidence="5" id="KW-1185">Reference proteome</keyword>
<dbReference type="InterPro" id="IPR038516">
    <property type="entry name" value="AAR2_N_sf"/>
</dbReference>
<feature type="domain" description="AAR2 C-terminal" evidence="2">
    <location>
        <begin position="147"/>
        <end position="312"/>
    </location>
</feature>
<dbReference type="Pfam" id="PF20981">
    <property type="entry name" value="AAR2_1st"/>
    <property type="match status" value="1"/>
</dbReference>
<feature type="domain" description="AAR2 N-terminal" evidence="3">
    <location>
        <begin position="1"/>
        <end position="117"/>
    </location>
</feature>
<dbReference type="Gene3D" id="2.60.34.20">
    <property type="match status" value="1"/>
</dbReference>
<dbReference type="InterPro" id="IPR033647">
    <property type="entry name" value="Aar2_N"/>
</dbReference>
<dbReference type="CDD" id="cd13778">
    <property type="entry name" value="Aar2_C"/>
    <property type="match status" value="1"/>
</dbReference>
<dbReference type="Gene3D" id="1.25.40.550">
    <property type="entry name" value="Aar2, C-terminal domain-like"/>
    <property type="match status" value="1"/>
</dbReference>
<dbReference type="GO" id="GO:0000244">
    <property type="term" value="P:spliceosomal tri-snRNP complex assembly"/>
    <property type="evidence" value="ECO:0007669"/>
    <property type="project" value="TreeGrafter"/>
</dbReference>
<evidence type="ECO:0000259" key="2">
    <source>
        <dbReference type="Pfam" id="PF05282"/>
    </source>
</evidence>
<name>A0A4P9Z7G4_9FUNG</name>
<reference evidence="5" key="1">
    <citation type="journal article" date="2018" name="Nat. Microbiol.">
        <title>Leveraging single-cell genomics to expand the fungal tree of life.</title>
        <authorList>
            <person name="Ahrendt S.R."/>
            <person name="Quandt C.A."/>
            <person name="Ciobanu D."/>
            <person name="Clum A."/>
            <person name="Salamov A."/>
            <person name="Andreopoulos B."/>
            <person name="Cheng J.F."/>
            <person name="Woyke T."/>
            <person name="Pelin A."/>
            <person name="Henrissat B."/>
            <person name="Reynolds N.K."/>
            <person name="Benny G.L."/>
            <person name="Smith M.E."/>
            <person name="James T.Y."/>
            <person name="Grigoriev I.V."/>
        </authorList>
    </citation>
    <scope>NUCLEOTIDE SEQUENCE [LARGE SCALE GENOMIC DNA]</scope>
    <source>
        <strain evidence="5">Benny S71-1</strain>
    </source>
</reference>